<keyword evidence="4 7" id="KW-0812">Transmembrane</keyword>
<evidence type="ECO:0000256" key="1">
    <source>
        <dbReference type="ARBA" id="ARBA00004651"/>
    </source>
</evidence>
<dbReference type="Gene3D" id="1.10.3720.10">
    <property type="entry name" value="MetI-like"/>
    <property type="match status" value="1"/>
</dbReference>
<evidence type="ECO:0000313" key="10">
    <source>
        <dbReference type="Proteomes" id="UP000184501"/>
    </source>
</evidence>
<dbReference type="PANTHER" id="PTHR43163">
    <property type="entry name" value="DIPEPTIDE TRANSPORT SYSTEM PERMEASE PROTEIN DPPB-RELATED"/>
    <property type="match status" value="1"/>
</dbReference>
<dbReference type="PANTHER" id="PTHR43163:SF9">
    <property type="entry name" value="ABC TRANSPORTER PERMEASE PROTEIN"/>
    <property type="match status" value="1"/>
</dbReference>
<name>A0A1M5CZW4_STRHI</name>
<comment type="subcellular location">
    <subcellularLocation>
        <location evidence="1 7">Cell membrane</location>
        <topology evidence="1 7">Multi-pass membrane protein</topology>
    </subcellularLocation>
</comment>
<dbReference type="GO" id="GO:0005886">
    <property type="term" value="C:plasma membrane"/>
    <property type="evidence" value="ECO:0007669"/>
    <property type="project" value="UniProtKB-SubCell"/>
</dbReference>
<keyword evidence="2 7" id="KW-0813">Transport</keyword>
<accession>A0A1M5CZW4</accession>
<feature type="transmembrane region" description="Helical" evidence="7">
    <location>
        <begin position="129"/>
        <end position="150"/>
    </location>
</feature>
<sequence>MTVVGHDERAVPLPDNGSRAWAGWRAGRTGVRLAARLSGWLALCLAATFLTYTLASLSFDPLAELRTTQPPTPQAVLDARAAALGLDRPIPLRFLRWLSGALVGDFGITVTGNDISDEVWRRAGTSLRLFAPGSVLAVVLGVAFGIWGAFRARRVSERLSMFGALVLLAIPVFVLGTVLKLLWLPVNNAAGAELLPFSGETTPGADLTGWAALGDQARHLVLPTITVALPQIAFYSRYQRAAMLEVLHSDFLRAARARGLRRGQAVLRHGLRMALIPMTALVAFSFGLHLAGGVFTERIFGWHGLGDWLLQSIREQDAMVVATTTLLMAVLVVVVGWIADLVLVVLDPRVRRVRP</sequence>
<dbReference type="EMBL" id="FQVN01000004">
    <property type="protein sequence ID" value="SHF60236.1"/>
    <property type="molecule type" value="Genomic_DNA"/>
</dbReference>
<dbReference type="GO" id="GO:0055085">
    <property type="term" value="P:transmembrane transport"/>
    <property type="evidence" value="ECO:0007669"/>
    <property type="project" value="InterPro"/>
</dbReference>
<organism evidence="9 10">
    <name type="scientific">Streptoalloteichus hindustanus</name>
    <dbReference type="NCBI Taxonomy" id="2017"/>
    <lineage>
        <taxon>Bacteria</taxon>
        <taxon>Bacillati</taxon>
        <taxon>Actinomycetota</taxon>
        <taxon>Actinomycetes</taxon>
        <taxon>Pseudonocardiales</taxon>
        <taxon>Pseudonocardiaceae</taxon>
        <taxon>Streptoalloteichus</taxon>
    </lineage>
</organism>
<dbReference type="Proteomes" id="UP000184501">
    <property type="component" value="Unassembled WGS sequence"/>
</dbReference>
<protein>
    <submittedName>
        <fullName evidence="9">Peptide/nickel transport system permease protein</fullName>
    </submittedName>
</protein>
<feature type="transmembrane region" description="Helical" evidence="7">
    <location>
        <begin position="220"/>
        <end position="238"/>
    </location>
</feature>
<evidence type="ECO:0000313" key="9">
    <source>
        <dbReference type="EMBL" id="SHF60236.1"/>
    </source>
</evidence>
<evidence type="ECO:0000256" key="2">
    <source>
        <dbReference type="ARBA" id="ARBA00022448"/>
    </source>
</evidence>
<evidence type="ECO:0000256" key="4">
    <source>
        <dbReference type="ARBA" id="ARBA00022692"/>
    </source>
</evidence>
<dbReference type="AlphaFoldDB" id="A0A1M5CZW4"/>
<evidence type="ECO:0000259" key="8">
    <source>
        <dbReference type="PROSITE" id="PS50928"/>
    </source>
</evidence>
<dbReference type="RefSeq" id="WP_234995718.1">
    <property type="nucleotide sequence ID" value="NZ_FQVN01000004.1"/>
</dbReference>
<evidence type="ECO:0000256" key="3">
    <source>
        <dbReference type="ARBA" id="ARBA00022475"/>
    </source>
</evidence>
<evidence type="ECO:0000256" key="5">
    <source>
        <dbReference type="ARBA" id="ARBA00022989"/>
    </source>
</evidence>
<keyword evidence="3" id="KW-1003">Cell membrane</keyword>
<dbReference type="Pfam" id="PF00528">
    <property type="entry name" value="BPD_transp_1"/>
    <property type="match status" value="1"/>
</dbReference>
<keyword evidence="5 7" id="KW-1133">Transmembrane helix</keyword>
<dbReference type="InterPro" id="IPR000515">
    <property type="entry name" value="MetI-like"/>
</dbReference>
<dbReference type="InterPro" id="IPR035906">
    <property type="entry name" value="MetI-like_sf"/>
</dbReference>
<feature type="transmembrane region" description="Helical" evidence="7">
    <location>
        <begin position="162"/>
        <end position="183"/>
    </location>
</feature>
<feature type="transmembrane region" description="Helical" evidence="7">
    <location>
        <begin position="318"/>
        <end position="346"/>
    </location>
</feature>
<dbReference type="CDD" id="cd06261">
    <property type="entry name" value="TM_PBP2"/>
    <property type="match status" value="1"/>
</dbReference>
<dbReference type="SUPFAM" id="SSF161098">
    <property type="entry name" value="MetI-like"/>
    <property type="match status" value="1"/>
</dbReference>
<keyword evidence="10" id="KW-1185">Reference proteome</keyword>
<gene>
    <name evidence="9" type="ORF">SAMN05444320_104238</name>
</gene>
<evidence type="ECO:0000256" key="6">
    <source>
        <dbReference type="ARBA" id="ARBA00023136"/>
    </source>
</evidence>
<dbReference type="PROSITE" id="PS50928">
    <property type="entry name" value="ABC_TM1"/>
    <property type="match status" value="1"/>
</dbReference>
<feature type="transmembrane region" description="Helical" evidence="7">
    <location>
        <begin position="33"/>
        <end position="55"/>
    </location>
</feature>
<feature type="domain" description="ABC transmembrane type-1" evidence="8">
    <location>
        <begin position="123"/>
        <end position="339"/>
    </location>
</feature>
<feature type="transmembrane region" description="Helical" evidence="7">
    <location>
        <begin position="271"/>
        <end position="295"/>
    </location>
</feature>
<proteinExistence type="inferred from homology"/>
<dbReference type="STRING" id="2017.SAMN05444320_104238"/>
<evidence type="ECO:0000256" key="7">
    <source>
        <dbReference type="RuleBase" id="RU363032"/>
    </source>
</evidence>
<reference evidence="9 10" key="1">
    <citation type="submission" date="2016-11" db="EMBL/GenBank/DDBJ databases">
        <authorList>
            <person name="Jaros S."/>
            <person name="Januszkiewicz K."/>
            <person name="Wedrychowicz H."/>
        </authorList>
    </citation>
    <scope>NUCLEOTIDE SEQUENCE [LARGE SCALE GENOMIC DNA]</scope>
    <source>
        <strain evidence="9 10">DSM 44523</strain>
    </source>
</reference>
<comment type="similarity">
    <text evidence="7">Belongs to the binding-protein-dependent transport system permease family.</text>
</comment>
<keyword evidence="6 7" id="KW-0472">Membrane</keyword>